<dbReference type="Proteomes" id="UP000264062">
    <property type="component" value="Unassembled WGS sequence"/>
</dbReference>
<dbReference type="EMBL" id="DMZY01000198">
    <property type="protein sequence ID" value="HAV92864.1"/>
    <property type="molecule type" value="Genomic_DNA"/>
</dbReference>
<accession>A0A350HBE8</accession>
<sequence length="125" mass="14551">MKKIGEFYKEKILILPVRNLKIVELPAKNGEVFVQKDLFGWKLISGKSIVECSSEEEARYLRVFLDIGIKDIKIPVDLNYLASILQELETLKSKTDEIIEMYLDSVLDKNVKEKVRNEVYMEIVK</sequence>
<dbReference type="AlphaFoldDB" id="A0A350HBE8"/>
<name>A0A350HBE8_UNCW3</name>
<reference evidence="1 2" key="1">
    <citation type="journal article" date="2018" name="Nat. Biotechnol.">
        <title>A standardized bacterial taxonomy based on genome phylogeny substantially revises the tree of life.</title>
        <authorList>
            <person name="Parks D.H."/>
            <person name="Chuvochina M."/>
            <person name="Waite D.W."/>
            <person name="Rinke C."/>
            <person name="Skarshewski A."/>
            <person name="Chaumeil P.A."/>
            <person name="Hugenholtz P."/>
        </authorList>
    </citation>
    <scope>NUCLEOTIDE SEQUENCE [LARGE SCALE GENOMIC DNA]</scope>
    <source>
        <strain evidence="1">UBA9956</strain>
    </source>
</reference>
<protein>
    <submittedName>
        <fullName evidence="1">Uncharacterized protein</fullName>
    </submittedName>
</protein>
<comment type="caution">
    <text evidence="1">The sequence shown here is derived from an EMBL/GenBank/DDBJ whole genome shotgun (WGS) entry which is preliminary data.</text>
</comment>
<evidence type="ECO:0000313" key="1">
    <source>
        <dbReference type="EMBL" id="HAV92864.1"/>
    </source>
</evidence>
<evidence type="ECO:0000313" key="2">
    <source>
        <dbReference type="Proteomes" id="UP000264062"/>
    </source>
</evidence>
<gene>
    <name evidence="1" type="ORF">DCW38_06760</name>
</gene>
<organism evidence="1 2">
    <name type="scientific">candidate division WOR-3 bacterium</name>
    <dbReference type="NCBI Taxonomy" id="2052148"/>
    <lineage>
        <taxon>Bacteria</taxon>
        <taxon>Bacteria division WOR-3</taxon>
    </lineage>
</organism>
<proteinExistence type="predicted"/>